<accession>A0A7R9LQT3</accession>
<comment type="subcellular location">
    <subcellularLocation>
        <location evidence="2">Cytoplasm</location>
    </subcellularLocation>
    <subcellularLocation>
        <location evidence="1">Nucleus</location>
    </subcellularLocation>
</comment>
<keyword evidence="7" id="KW-0819">tRNA processing</keyword>
<evidence type="ECO:0000313" key="10">
    <source>
        <dbReference type="Proteomes" id="UP000759131"/>
    </source>
</evidence>
<dbReference type="GO" id="GO:0000049">
    <property type="term" value="F:tRNA binding"/>
    <property type="evidence" value="ECO:0007669"/>
    <property type="project" value="TreeGrafter"/>
</dbReference>
<keyword evidence="8" id="KW-0539">Nucleus</keyword>
<dbReference type="GO" id="GO:0005634">
    <property type="term" value="C:nucleus"/>
    <property type="evidence" value="ECO:0007669"/>
    <property type="project" value="UniProtKB-SubCell"/>
</dbReference>
<proteinExistence type="inferred from homology"/>
<name>A0A7R9LQT3_9ACAR</name>
<evidence type="ECO:0000256" key="1">
    <source>
        <dbReference type="ARBA" id="ARBA00004123"/>
    </source>
</evidence>
<dbReference type="PANTHER" id="PTHR15641">
    <property type="entry name" value="ELONGATOR COMPLEX PROTEIN 5"/>
    <property type="match status" value="1"/>
</dbReference>
<keyword evidence="10" id="KW-1185">Reference proteome</keyword>
<evidence type="ECO:0000256" key="2">
    <source>
        <dbReference type="ARBA" id="ARBA00004496"/>
    </source>
</evidence>
<protein>
    <recommendedName>
        <fullName evidence="5">Elongator complex protein 5</fullName>
    </recommendedName>
</protein>
<dbReference type="EMBL" id="OC890424">
    <property type="protein sequence ID" value="CAD7646070.1"/>
    <property type="molecule type" value="Genomic_DNA"/>
</dbReference>
<gene>
    <name evidence="9" type="ORF">OSB1V03_LOCUS20801</name>
</gene>
<sequence>RKPHRKTHFAVQQSIEFFTISDCNIVYVKDINETLSGQSFGGQSSADPTLNIPFNLSLKSSELEAKNNLLLPYIKSDISFRTHEETKVFYEFDKNDDIDEEDPDEDLDI</sequence>
<dbReference type="GO" id="GO:0033588">
    <property type="term" value="C:elongator holoenzyme complex"/>
    <property type="evidence" value="ECO:0007669"/>
    <property type="project" value="InterPro"/>
</dbReference>
<feature type="non-terminal residue" evidence="9">
    <location>
        <position position="1"/>
    </location>
</feature>
<dbReference type="OrthoDB" id="166907at2759"/>
<organism evidence="9">
    <name type="scientific">Medioppia subpectinata</name>
    <dbReference type="NCBI Taxonomy" id="1979941"/>
    <lineage>
        <taxon>Eukaryota</taxon>
        <taxon>Metazoa</taxon>
        <taxon>Ecdysozoa</taxon>
        <taxon>Arthropoda</taxon>
        <taxon>Chelicerata</taxon>
        <taxon>Arachnida</taxon>
        <taxon>Acari</taxon>
        <taxon>Acariformes</taxon>
        <taxon>Sarcoptiformes</taxon>
        <taxon>Oribatida</taxon>
        <taxon>Brachypylina</taxon>
        <taxon>Oppioidea</taxon>
        <taxon>Oppiidae</taxon>
        <taxon>Medioppia</taxon>
    </lineage>
</organism>
<dbReference type="AlphaFoldDB" id="A0A7R9LQT3"/>
<dbReference type="PANTHER" id="PTHR15641:SF1">
    <property type="entry name" value="ELONGATOR COMPLEX PROTEIN 5"/>
    <property type="match status" value="1"/>
</dbReference>
<reference evidence="9" key="1">
    <citation type="submission" date="2020-11" db="EMBL/GenBank/DDBJ databases">
        <authorList>
            <person name="Tran Van P."/>
        </authorList>
    </citation>
    <scope>NUCLEOTIDE SEQUENCE</scope>
</reference>
<evidence type="ECO:0000256" key="5">
    <source>
        <dbReference type="ARBA" id="ARBA00020264"/>
    </source>
</evidence>
<comment type="pathway">
    <text evidence="3">tRNA modification; 5-methoxycarbonylmethyl-2-thiouridine-tRNA biosynthesis.</text>
</comment>
<comment type="similarity">
    <text evidence="4">Belongs to the ELP5 family.</text>
</comment>
<dbReference type="InterPro" id="IPR019519">
    <property type="entry name" value="Elp5"/>
</dbReference>
<keyword evidence="6" id="KW-0963">Cytoplasm</keyword>
<dbReference type="GO" id="GO:0002098">
    <property type="term" value="P:tRNA wobble uridine modification"/>
    <property type="evidence" value="ECO:0007669"/>
    <property type="project" value="InterPro"/>
</dbReference>
<dbReference type="EMBL" id="CAJPIZ010035849">
    <property type="protein sequence ID" value="CAG2120855.1"/>
    <property type="molecule type" value="Genomic_DNA"/>
</dbReference>
<dbReference type="GO" id="GO:0005829">
    <property type="term" value="C:cytosol"/>
    <property type="evidence" value="ECO:0007669"/>
    <property type="project" value="TreeGrafter"/>
</dbReference>
<dbReference type="Proteomes" id="UP000759131">
    <property type="component" value="Unassembled WGS sequence"/>
</dbReference>
<dbReference type="UniPathway" id="UPA00988"/>
<evidence type="ECO:0000256" key="3">
    <source>
        <dbReference type="ARBA" id="ARBA00005043"/>
    </source>
</evidence>
<evidence type="ECO:0000256" key="4">
    <source>
        <dbReference type="ARBA" id="ARBA00009567"/>
    </source>
</evidence>
<evidence type="ECO:0000256" key="7">
    <source>
        <dbReference type="ARBA" id="ARBA00022694"/>
    </source>
</evidence>
<evidence type="ECO:0000256" key="6">
    <source>
        <dbReference type="ARBA" id="ARBA00022490"/>
    </source>
</evidence>
<evidence type="ECO:0000313" key="9">
    <source>
        <dbReference type="EMBL" id="CAD7646070.1"/>
    </source>
</evidence>
<evidence type="ECO:0000256" key="8">
    <source>
        <dbReference type="ARBA" id="ARBA00023242"/>
    </source>
</evidence>